<evidence type="ECO:0000256" key="1">
    <source>
        <dbReference type="SAM" id="MobiDB-lite"/>
    </source>
</evidence>
<feature type="region of interest" description="Disordered" evidence="1">
    <location>
        <begin position="1"/>
        <end position="26"/>
    </location>
</feature>
<dbReference type="Proteomes" id="UP000198956">
    <property type="component" value="Unassembled WGS sequence"/>
</dbReference>
<organism evidence="2 3">
    <name type="scientific">Aneurinibacillus thermoaerophilus</name>
    <dbReference type="NCBI Taxonomy" id="143495"/>
    <lineage>
        <taxon>Bacteria</taxon>
        <taxon>Bacillati</taxon>
        <taxon>Bacillota</taxon>
        <taxon>Bacilli</taxon>
        <taxon>Bacillales</taxon>
        <taxon>Paenibacillaceae</taxon>
        <taxon>Aneurinibacillus group</taxon>
        <taxon>Aneurinibacillus</taxon>
    </lineage>
</organism>
<gene>
    <name evidence="2" type="ORF">SAMN04489735_10621</name>
</gene>
<reference evidence="2 3" key="1">
    <citation type="submission" date="2016-10" db="EMBL/GenBank/DDBJ databases">
        <authorList>
            <person name="de Groot N.N."/>
        </authorList>
    </citation>
    <scope>NUCLEOTIDE SEQUENCE [LARGE SCALE GENOMIC DNA]</scope>
    <source>
        <strain evidence="2 3">L 420-91</strain>
    </source>
</reference>
<protein>
    <submittedName>
        <fullName evidence="2">Uncharacterized protein</fullName>
    </submittedName>
</protein>
<sequence>MTYKKQSWLDEIPDLTKPILDPKTGK</sequence>
<accession>A0A1G8FC23</accession>
<name>A0A1G8FC23_ANETH</name>
<dbReference type="AlphaFoldDB" id="A0A1G8FC23"/>
<evidence type="ECO:0000313" key="3">
    <source>
        <dbReference type="Proteomes" id="UP000198956"/>
    </source>
</evidence>
<feature type="non-terminal residue" evidence="2">
    <location>
        <position position="26"/>
    </location>
</feature>
<proteinExistence type="predicted"/>
<dbReference type="EMBL" id="FNDE01000062">
    <property type="protein sequence ID" value="SDH79670.1"/>
    <property type="molecule type" value="Genomic_DNA"/>
</dbReference>
<evidence type="ECO:0000313" key="2">
    <source>
        <dbReference type="EMBL" id="SDH79670.1"/>
    </source>
</evidence>